<name>A0A917ZU67_9ACTN</name>
<proteinExistence type="predicted"/>
<dbReference type="EMBL" id="BMMS01000025">
    <property type="protein sequence ID" value="GGO95417.1"/>
    <property type="molecule type" value="Genomic_DNA"/>
</dbReference>
<evidence type="ECO:0000313" key="2">
    <source>
        <dbReference type="Proteomes" id="UP000641932"/>
    </source>
</evidence>
<dbReference type="AlphaFoldDB" id="A0A917ZU67"/>
<reference evidence="1" key="2">
    <citation type="submission" date="2020-09" db="EMBL/GenBank/DDBJ databases">
        <authorList>
            <person name="Sun Q."/>
            <person name="Zhou Y."/>
        </authorList>
    </citation>
    <scope>NUCLEOTIDE SEQUENCE</scope>
    <source>
        <strain evidence="1">CGMCC 4.7201</strain>
    </source>
</reference>
<reference evidence="1" key="1">
    <citation type="journal article" date="2014" name="Int. J. Syst. Evol. Microbiol.">
        <title>Complete genome sequence of Corynebacterium casei LMG S-19264T (=DSM 44701T), isolated from a smear-ripened cheese.</title>
        <authorList>
            <consortium name="US DOE Joint Genome Institute (JGI-PGF)"/>
            <person name="Walter F."/>
            <person name="Albersmeier A."/>
            <person name="Kalinowski J."/>
            <person name="Ruckert C."/>
        </authorList>
    </citation>
    <scope>NUCLEOTIDE SEQUENCE</scope>
    <source>
        <strain evidence="1">CGMCC 4.7201</strain>
    </source>
</reference>
<accession>A0A917ZU67</accession>
<gene>
    <name evidence="1" type="ORF">GCM10012280_52560</name>
</gene>
<dbReference type="Proteomes" id="UP000641932">
    <property type="component" value="Unassembled WGS sequence"/>
</dbReference>
<evidence type="ECO:0000313" key="1">
    <source>
        <dbReference type="EMBL" id="GGO95417.1"/>
    </source>
</evidence>
<sequence>MSISGVPTTTAAAAILRRAVMWDLLDTSSCGWLRVASATLAPPVRSNRLLNDGGPILMARLRKASGPVKAQAGGYHRERAAIT</sequence>
<keyword evidence="2" id="KW-1185">Reference proteome</keyword>
<organism evidence="1 2">
    <name type="scientific">Wenjunlia tyrosinilytica</name>
    <dbReference type="NCBI Taxonomy" id="1544741"/>
    <lineage>
        <taxon>Bacteria</taxon>
        <taxon>Bacillati</taxon>
        <taxon>Actinomycetota</taxon>
        <taxon>Actinomycetes</taxon>
        <taxon>Kitasatosporales</taxon>
        <taxon>Streptomycetaceae</taxon>
        <taxon>Wenjunlia</taxon>
    </lineage>
</organism>
<comment type="caution">
    <text evidence="1">The sequence shown here is derived from an EMBL/GenBank/DDBJ whole genome shotgun (WGS) entry which is preliminary data.</text>
</comment>
<protein>
    <submittedName>
        <fullName evidence="1">Uncharacterized protein</fullName>
    </submittedName>
</protein>